<reference evidence="2" key="2">
    <citation type="submission" date="2021-04" db="EMBL/GenBank/DDBJ databases">
        <authorList>
            <person name="Podell S."/>
        </authorList>
    </citation>
    <scope>NUCLEOTIDE SEQUENCE</scope>
    <source>
        <strain evidence="2">Hildebrandi</strain>
    </source>
</reference>
<feature type="chain" id="PRO_5039909639" evidence="1">
    <location>
        <begin position="22"/>
        <end position="190"/>
    </location>
</feature>
<reference evidence="2" key="1">
    <citation type="journal article" date="2021" name="Sci. Rep.">
        <title>Diploid genomic architecture of Nitzschia inconspicua, an elite biomass production diatom.</title>
        <authorList>
            <person name="Oliver A."/>
            <person name="Podell S."/>
            <person name="Pinowska A."/>
            <person name="Traller J.C."/>
            <person name="Smith S.R."/>
            <person name="McClure R."/>
            <person name="Beliaev A."/>
            <person name="Bohutskyi P."/>
            <person name="Hill E.A."/>
            <person name="Rabines A."/>
            <person name="Zheng H."/>
            <person name="Allen L.Z."/>
            <person name="Kuo A."/>
            <person name="Grigoriev I.V."/>
            <person name="Allen A.E."/>
            <person name="Hazlebeck D."/>
            <person name="Allen E.E."/>
        </authorList>
    </citation>
    <scope>NUCLEOTIDE SEQUENCE</scope>
    <source>
        <strain evidence="2">Hildebrandi</strain>
    </source>
</reference>
<gene>
    <name evidence="2" type="ORF">IV203_024420</name>
</gene>
<dbReference type="AlphaFoldDB" id="A0A9K3KBV0"/>
<name>A0A9K3KBV0_9STRA</name>
<organism evidence="2 3">
    <name type="scientific">Nitzschia inconspicua</name>
    <dbReference type="NCBI Taxonomy" id="303405"/>
    <lineage>
        <taxon>Eukaryota</taxon>
        <taxon>Sar</taxon>
        <taxon>Stramenopiles</taxon>
        <taxon>Ochrophyta</taxon>
        <taxon>Bacillariophyta</taxon>
        <taxon>Bacillariophyceae</taxon>
        <taxon>Bacillariophycidae</taxon>
        <taxon>Bacillariales</taxon>
        <taxon>Bacillariaceae</taxon>
        <taxon>Nitzschia</taxon>
    </lineage>
</organism>
<protein>
    <submittedName>
        <fullName evidence="2">Uncharacterized protein</fullName>
    </submittedName>
</protein>
<dbReference type="Proteomes" id="UP000693970">
    <property type="component" value="Unassembled WGS sequence"/>
</dbReference>
<keyword evidence="3" id="KW-1185">Reference proteome</keyword>
<proteinExistence type="predicted"/>
<comment type="caution">
    <text evidence="2">The sequence shown here is derived from an EMBL/GenBank/DDBJ whole genome shotgun (WGS) entry which is preliminary data.</text>
</comment>
<dbReference type="EMBL" id="JAGRRH010000027">
    <property type="protein sequence ID" value="KAG7340877.1"/>
    <property type="molecule type" value="Genomic_DNA"/>
</dbReference>
<sequence length="190" mass="19600">MKLFLSYLLTVPSLMAAVAQAQTDDTSSPALCRAQTEALQTNPDLIQAIVAYNTAAANQTINCIEAMQSPCNFDLQAEETAVGDACIAAGGMAYTPSFVLQCDNDNINVVTTVTYSAAACIGANCTGTDQVEASINEVLANKTADLNQILNPNGVNCGAEITSDATATNGRGMLTLIGSALSGLVLIVGW</sequence>
<evidence type="ECO:0000313" key="3">
    <source>
        <dbReference type="Proteomes" id="UP000693970"/>
    </source>
</evidence>
<feature type="signal peptide" evidence="1">
    <location>
        <begin position="1"/>
        <end position="21"/>
    </location>
</feature>
<evidence type="ECO:0000313" key="2">
    <source>
        <dbReference type="EMBL" id="KAG7340877.1"/>
    </source>
</evidence>
<evidence type="ECO:0000256" key="1">
    <source>
        <dbReference type="SAM" id="SignalP"/>
    </source>
</evidence>
<accession>A0A9K3KBV0</accession>
<keyword evidence="1" id="KW-0732">Signal</keyword>